<dbReference type="InterPro" id="IPR000740">
    <property type="entry name" value="GrpE"/>
</dbReference>
<evidence type="ECO:0000313" key="15">
    <source>
        <dbReference type="Proteomes" id="UP000294581"/>
    </source>
</evidence>
<comment type="subcellular location">
    <subcellularLocation>
        <location evidence="1 10">Cytoplasm</location>
    </subcellularLocation>
</comment>
<reference evidence="14 15" key="1">
    <citation type="submission" date="2019-03" db="EMBL/GenBank/DDBJ databases">
        <title>Genomic Encyclopedia of Type Strains, Phase IV (KMG-IV): sequencing the most valuable type-strain genomes for metagenomic binning, comparative biology and taxonomic classification.</title>
        <authorList>
            <person name="Goeker M."/>
        </authorList>
    </citation>
    <scope>NUCLEOTIDE SEQUENCE [LARGE SCALE GENOMIC DNA]</scope>
    <source>
        <strain evidence="14 15">DSM 17974</strain>
    </source>
</reference>
<keyword evidence="15" id="KW-1185">Reference proteome</keyword>
<accession>A0A4R8LP16</accession>
<evidence type="ECO:0000256" key="12">
    <source>
        <dbReference type="RuleBase" id="RU004478"/>
    </source>
</evidence>
<comment type="similarity">
    <text evidence="2 10 12">Belongs to the GrpE family.</text>
</comment>
<dbReference type="GO" id="GO:0051087">
    <property type="term" value="F:protein-folding chaperone binding"/>
    <property type="evidence" value="ECO:0007669"/>
    <property type="project" value="InterPro"/>
</dbReference>
<dbReference type="PANTHER" id="PTHR21237">
    <property type="entry name" value="GRPE PROTEIN"/>
    <property type="match status" value="1"/>
</dbReference>
<evidence type="ECO:0000256" key="10">
    <source>
        <dbReference type="HAMAP-Rule" id="MF_01151"/>
    </source>
</evidence>
<keyword evidence="6 10" id="KW-0143">Chaperone</keyword>
<keyword evidence="5 10" id="KW-0346">Stress response</keyword>
<comment type="function">
    <text evidence="7 10 11">Participates actively in the response to hyperosmotic and heat shock by preventing the aggregation of stress-denatured proteins, in association with DnaK and GrpE. It is the nucleotide exchange factor for DnaK and may function as a thermosensor. Unfolded proteins bind initially to DnaJ; upon interaction with the DnaJ-bound protein, DnaK hydrolyzes its bound ATP, resulting in the formation of a stable complex. GrpE releases ADP from DnaK; ATP binding to DnaK triggers the release of the substrate protein, thus completing the reaction cycle. Several rounds of ATP-dependent interactions between DnaJ, DnaK and GrpE are required for fully efficient folding.</text>
</comment>
<evidence type="ECO:0000256" key="8">
    <source>
        <dbReference type="ARBA" id="ARBA00072274"/>
    </source>
</evidence>
<dbReference type="SUPFAM" id="SSF51064">
    <property type="entry name" value="Head domain of nucleotide exchange factor GrpE"/>
    <property type="match status" value="1"/>
</dbReference>
<dbReference type="EMBL" id="SORF01000005">
    <property type="protein sequence ID" value="TDY48021.1"/>
    <property type="molecule type" value="Genomic_DNA"/>
</dbReference>
<dbReference type="GO" id="GO:0006457">
    <property type="term" value="P:protein folding"/>
    <property type="evidence" value="ECO:0007669"/>
    <property type="project" value="InterPro"/>
</dbReference>
<proteinExistence type="inferred from homology"/>
<dbReference type="HAMAP" id="MF_01151">
    <property type="entry name" value="GrpE"/>
    <property type="match status" value="1"/>
</dbReference>
<gene>
    <name evidence="10" type="primary">grpE</name>
    <name evidence="14" type="ORF">C7445_105203</name>
</gene>
<dbReference type="PRINTS" id="PR00773">
    <property type="entry name" value="GRPEPROTEIN"/>
</dbReference>
<comment type="caution">
    <text evidence="14">The sequence shown here is derived from an EMBL/GenBank/DDBJ whole genome shotgun (WGS) entry which is preliminary data.</text>
</comment>
<evidence type="ECO:0000256" key="11">
    <source>
        <dbReference type="RuleBase" id="RU000639"/>
    </source>
</evidence>
<evidence type="ECO:0000256" key="3">
    <source>
        <dbReference type="ARBA" id="ARBA00011738"/>
    </source>
</evidence>
<sequence length="202" mass="22308">MTGDSTKQPDAERMADDAQTTVHEQQREATAGAAEVDTLELAEEDISFDGDEAADSTADPRDAQIEELTQQLLRTRADFDNFRRRTRQEREELTQFATKKLLGDLLPVIDNFDRAMAALDQVDEPQLKTGIEMVHRQLQQLLAQYGVEAMAAEGAAFDPVLHEAVMQESVAGTEPGVVLQVLQTGYTIHGKVLRPAMVKVSV</sequence>
<protein>
    <recommendedName>
        <fullName evidence="8 10">Protein GrpE</fullName>
    </recommendedName>
    <alternativeName>
        <fullName evidence="9 10">HSP-70 cofactor</fullName>
    </alternativeName>
</protein>
<dbReference type="PROSITE" id="PS01071">
    <property type="entry name" value="GRPE"/>
    <property type="match status" value="1"/>
</dbReference>
<dbReference type="PANTHER" id="PTHR21237:SF23">
    <property type="entry name" value="GRPE PROTEIN HOMOLOG, MITOCHONDRIAL"/>
    <property type="match status" value="1"/>
</dbReference>
<dbReference type="Gene3D" id="3.90.20.20">
    <property type="match status" value="1"/>
</dbReference>
<organism evidence="14 15">
    <name type="scientific">Alicyclobacillus sacchari</name>
    <dbReference type="NCBI Taxonomy" id="392010"/>
    <lineage>
        <taxon>Bacteria</taxon>
        <taxon>Bacillati</taxon>
        <taxon>Bacillota</taxon>
        <taxon>Bacilli</taxon>
        <taxon>Bacillales</taxon>
        <taxon>Alicyclobacillaceae</taxon>
        <taxon>Alicyclobacillus</taxon>
    </lineage>
</organism>
<evidence type="ECO:0000256" key="6">
    <source>
        <dbReference type="ARBA" id="ARBA00023186"/>
    </source>
</evidence>
<name>A0A4R8LP16_9BACL</name>
<evidence type="ECO:0000256" key="2">
    <source>
        <dbReference type="ARBA" id="ARBA00009054"/>
    </source>
</evidence>
<evidence type="ECO:0000256" key="1">
    <source>
        <dbReference type="ARBA" id="ARBA00004496"/>
    </source>
</evidence>
<dbReference type="CDD" id="cd00446">
    <property type="entry name" value="GrpE"/>
    <property type="match status" value="1"/>
</dbReference>
<dbReference type="SUPFAM" id="SSF58014">
    <property type="entry name" value="Coiled-coil domain of nucleotide exchange factor GrpE"/>
    <property type="match status" value="1"/>
</dbReference>
<evidence type="ECO:0000256" key="9">
    <source>
        <dbReference type="ARBA" id="ARBA00076414"/>
    </source>
</evidence>
<dbReference type="InterPro" id="IPR009012">
    <property type="entry name" value="GrpE_head"/>
</dbReference>
<dbReference type="GO" id="GO:0000774">
    <property type="term" value="F:adenyl-nucleotide exchange factor activity"/>
    <property type="evidence" value="ECO:0007669"/>
    <property type="project" value="InterPro"/>
</dbReference>
<feature type="region of interest" description="Disordered" evidence="13">
    <location>
        <begin position="1"/>
        <end position="37"/>
    </location>
</feature>
<evidence type="ECO:0000256" key="5">
    <source>
        <dbReference type="ARBA" id="ARBA00023016"/>
    </source>
</evidence>
<dbReference type="Proteomes" id="UP000294581">
    <property type="component" value="Unassembled WGS sequence"/>
</dbReference>
<dbReference type="AlphaFoldDB" id="A0A4R8LP16"/>
<dbReference type="InterPro" id="IPR013805">
    <property type="entry name" value="GrpE_CC"/>
</dbReference>
<dbReference type="NCBIfam" id="NF010738">
    <property type="entry name" value="PRK14140.1"/>
    <property type="match status" value="1"/>
</dbReference>
<comment type="subunit">
    <text evidence="3 10">Homodimer.</text>
</comment>
<dbReference type="Pfam" id="PF01025">
    <property type="entry name" value="GrpE"/>
    <property type="match status" value="1"/>
</dbReference>
<evidence type="ECO:0000256" key="13">
    <source>
        <dbReference type="SAM" id="MobiDB-lite"/>
    </source>
</evidence>
<dbReference type="GO" id="GO:0051082">
    <property type="term" value="F:unfolded protein binding"/>
    <property type="evidence" value="ECO:0007669"/>
    <property type="project" value="TreeGrafter"/>
</dbReference>
<dbReference type="GO" id="GO:0042803">
    <property type="term" value="F:protein homodimerization activity"/>
    <property type="evidence" value="ECO:0007669"/>
    <property type="project" value="InterPro"/>
</dbReference>
<feature type="compositionally biased region" description="Basic and acidic residues" evidence="13">
    <location>
        <begin position="7"/>
        <end position="16"/>
    </location>
</feature>
<evidence type="ECO:0000256" key="7">
    <source>
        <dbReference type="ARBA" id="ARBA00053401"/>
    </source>
</evidence>
<dbReference type="FunFam" id="2.30.22.10:FF:000001">
    <property type="entry name" value="Protein GrpE"/>
    <property type="match status" value="1"/>
</dbReference>
<keyword evidence="4 10" id="KW-0963">Cytoplasm</keyword>
<evidence type="ECO:0000313" key="14">
    <source>
        <dbReference type="EMBL" id="TDY48021.1"/>
    </source>
</evidence>
<dbReference type="Gene3D" id="2.30.22.10">
    <property type="entry name" value="Head domain of nucleotide exchange factor GrpE"/>
    <property type="match status" value="1"/>
</dbReference>
<dbReference type="GO" id="GO:0005737">
    <property type="term" value="C:cytoplasm"/>
    <property type="evidence" value="ECO:0007669"/>
    <property type="project" value="UniProtKB-SubCell"/>
</dbReference>
<evidence type="ECO:0000256" key="4">
    <source>
        <dbReference type="ARBA" id="ARBA00022490"/>
    </source>
</evidence>